<dbReference type="InterPro" id="IPR055545">
    <property type="entry name" value="DUF7121"/>
</dbReference>
<evidence type="ECO:0000313" key="2">
    <source>
        <dbReference type="EMBL" id="HEW52687.1"/>
    </source>
</evidence>
<sequence>MTGDSIESMENELQSKLGSIREELQKLILERDSIRSELRITRDKINEEITKLRKLKEDMRKSRDELNNLYSSLQTLKKEIASIREKLRNLTEQRRKLLSEIKKRTAIRNEESIDSIKEEIERLEWKLITTPNLDLDEEKKIVERIAALEKKLKELTLIQKDSYESYHKYEELSSEIDRLRNELKSKIDTANRIRESIAQLKELRNNMKKDIETIVKTLSELKKQREELKSRLQAVVSSITSKSEEYRNIMKELNRLKELQESRKLNAFVNRKKEDVKKKLERGERVSFNELYLMFMNEEGSA</sequence>
<dbReference type="InterPro" id="IPR039604">
    <property type="entry name" value="Bfr1"/>
</dbReference>
<dbReference type="EMBL" id="DSGT01000002">
    <property type="protein sequence ID" value="HEW52687.1"/>
    <property type="molecule type" value="Genomic_DNA"/>
</dbReference>
<keyword evidence="1" id="KW-0175">Coiled coil</keyword>
<accession>A0A7C2VLN7</accession>
<gene>
    <name evidence="2" type="ORF">ENO77_00665</name>
</gene>
<dbReference type="GO" id="GO:0003729">
    <property type="term" value="F:mRNA binding"/>
    <property type="evidence" value="ECO:0007669"/>
    <property type="project" value="TreeGrafter"/>
</dbReference>
<feature type="coiled-coil region" evidence="1">
    <location>
        <begin position="6"/>
        <end position="263"/>
    </location>
</feature>
<dbReference type="GO" id="GO:0042175">
    <property type="term" value="C:nuclear outer membrane-endoplasmic reticulum membrane network"/>
    <property type="evidence" value="ECO:0007669"/>
    <property type="project" value="TreeGrafter"/>
</dbReference>
<dbReference type="GO" id="GO:1990904">
    <property type="term" value="C:ribonucleoprotein complex"/>
    <property type="evidence" value="ECO:0007669"/>
    <property type="project" value="TreeGrafter"/>
</dbReference>
<evidence type="ECO:0000256" key="1">
    <source>
        <dbReference type="SAM" id="Coils"/>
    </source>
</evidence>
<dbReference type="PANTHER" id="PTHR31027:SF2">
    <property type="entry name" value="LEBERCILIN DOMAIN-CONTAINING PROTEIN"/>
    <property type="match status" value="1"/>
</dbReference>
<dbReference type="AlphaFoldDB" id="A0A7C2VLN7"/>
<protein>
    <submittedName>
        <fullName evidence="2">Uncharacterized protein</fullName>
    </submittedName>
</protein>
<name>A0A7C2VLN7_9CREN</name>
<comment type="caution">
    <text evidence="2">The sequence shown here is derived from an EMBL/GenBank/DDBJ whole genome shotgun (WGS) entry which is preliminary data.</text>
</comment>
<dbReference type="Pfam" id="PF23435">
    <property type="entry name" value="DUF7121"/>
    <property type="match status" value="1"/>
</dbReference>
<reference evidence="2" key="1">
    <citation type="journal article" date="2020" name="mSystems">
        <title>Genome- and Community-Level Interaction Insights into Carbon Utilization and Element Cycling Functions of Hydrothermarchaeota in Hydrothermal Sediment.</title>
        <authorList>
            <person name="Zhou Z."/>
            <person name="Liu Y."/>
            <person name="Xu W."/>
            <person name="Pan J."/>
            <person name="Luo Z.H."/>
            <person name="Li M."/>
        </authorList>
    </citation>
    <scope>NUCLEOTIDE SEQUENCE [LARGE SCALE GENOMIC DNA]</scope>
    <source>
        <strain evidence="2">SpSt-16</strain>
    </source>
</reference>
<dbReference type="PANTHER" id="PTHR31027">
    <property type="entry name" value="NUCLEAR SEGREGATION PROTEIN BFR1"/>
    <property type="match status" value="1"/>
</dbReference>
<dbReference type="GO" id="GO:0008298">
    <property type="term" value="P:intracellular mRNA localization"/>
    <property type="evidence" value="ECO:0007669"/>
    <property type="project" value="TreeGrafter"/>
</dbReference>
<organism evidence="2">
    <name type="scientific">Ignisphaera aggregans</name>
    <dbReference type="NCBI Taxonomy" id="334771"/>
    <lineage>
        <taxon>Archaea</taxon>
        <taxon>Thermoproteota</taxon>
        <taxon>Thermoprotei</taxon>
        <taxon>Desulfurococcales</taxon>
        <taxon>Desulfurococcaceae</taxon>
        <taxon>Ignisphaera</taxon>
    </lineage>
</organism>
<proteinExistence type="predicted"/>